<accession>A0A9P0HDK2</accession>
<evidence type="ECO:0000313" key="1">
    <source>
        <dbReference type="EMBL" id="CAH1399904.1"/>
    </source>
</evidence>
<evidence type="ECO:0000313" key="2">
    <source>
        <dbReference type="Proteomes" id="UP001152798"/>
    </source>
</evidence>
<dbReference type="AlphaFoldDB" id="A0A9P0HDK2"/>
<dbReference type="EMBL" id="OV725080">
    <property type="protein sequence ID" value="CAH1399904.1"/>
    <property type="molecule type" value="Genomic_DNA"/>
</dbReference>
<dbReference type="Proteomes" id="UP001152798">
    <property type="component" value="Chromosome 4"/>
</dbReference>
<proteinExistence type="predicted"/>
<gene>
    <name evidence="1" type="ORF">NEZAVI_LOCUS9253</name>
</gene>
<organism evidence="1 2">
    <name type="scientific">Nezara viridula</name>
    <name type="common">Southern green stink bug</name>
    <name type="synonym">Cimex viridulus</name>
    <dbReference type="NCBI Taxonomy" id="85310"/>
    <lineage>
        <taxon>Eukaryota</taxon>
        <taxon>Metazoa</taxon>
        <taxon>Ecdysozoa</taxon>
        <taxon>Arthropoda</taxon>
        <taxon>Hexapoda</taxon>
        <taxon>Insecta</taxon>
        <taxon>Pterygota</taxon>
        <taxon>Neoptera</taxon>
        <taxon>Paraneoptera</taxon>
        <taxon>Hemiptera</taxon>
        <taxon>Heteroptera</taxon>
        <taxon>Panheteroptera</taxon>
        <taxon>Pentatomomorpha</taxon>
        <taxon>Pentatomoidea</taxon>
        <taxon>Pentatomidae</taxon>
        <taxon>Pentatominae</taxon>
        <taxon>Nezara</taxon>
    </lineage>
</organism>
<keyword evidence="2" id="KW-1185">Reference proteome</keyword>
<sequence length="22" mass="2710">MKENKLYLRITLKVLEEMELCI</sequence>
<protein>
    <submittedName>
        <fullName evidence="1">Uncharacterized protein</fullName>
    </submittedName>
</protein>
<name>A0A9P0HDK2_NEZVI</name>
<reference evidence="1" key="1">
    <citation type="submission" date="2022-01" db="EMBL/GenBank/DDBJ databases">
        <authorList>
            <person name="King R."/>
        </authorList>
    </citation>
    <scope>NUCLEOTIDE SEQUENCE</scope>
</reference>